<dbReference type="RefSeq" id="WP_150372131.1">
    <property type="nucleotide sequence ID" value="NZ_CP044065.1"/>
</dbReference>
<keyword evidence="4 7" id="KW-0560">Oxidoreductase</keyword>
<dbReference type="PANTHER" id="PTHR46696:SF1">
    <property type="entry name" value="CYTOCHROME P450 YJIB-RELATED"/>
    <property type="match status" value="1"/>
</dbReference>
<dbReference type="GO" id="GO:0020037">
    <property type="term" value="F:heme binding"/>
    <property type="evidence" value="ECO:0007669"/>
    <property type="project" value="InterPro"/>
</dbReference>
<dbReference type="PANTHER" id="PTHR46696">
    <property type="entry name" value="P450, PUTATIVE (EUROFUNG)-RELATED"/>
    <property type="match status" value="1"/>
</dbReference>
<dbReference type="InterPro" id="IPR017972">
    <property type="entry name" value="Cyt_P450_CS"/>
</dbReference>
<dbReference type="GO" id="GO:0005506">
    <property type="term" value="F:iron ion binding"/>
    <property type="evidence" value="ECO:0007669"/>
    <property type="project" value="InterPro"/>
</dbReference>
<dbReference type="AlphaFoldDB" id="A0A5P2H423"/>
<dbReference type="PRINTS" id="PR00359">
    <property type="entry name" value="BP450"/>
</dbReference>
<evidence type="ECO:0000313" key="9">
    <source>
        <dbReference type="Proteomes" id="UP000322822"/>
    </source>
</evidence>
<dbReference type="EMBL" id="CP044065">
    <property type="protein sequence ID" value="QET02089.1"/>
    <property type="molecule type" value="Genomic_DNA"/>
</dbReference>
<evidence type="ECO:0000313" key="8">
    <source>
        <dbReference type="EMBL" id="QET02089.1"/>
    </source>
</evidence>
<dbReference type="Pfam" id="PF00067">
    <property type="entry name" value="p450"/>
    <property type="match status" value="1"/>
</dbReference>
<dbReference type="Proteomes" id="UP000322822">
    <property type="component" value="Chromosome 1"/>
</dbReference>
<dbReference type="GO" id="GO:0004497">
    <property type="term" value="F:monooxygenase activity"/>
    <property type="evidence" value="ECO:0007669"/>
    <property type="project" value="UniProtKB-KW"/>
</dbReference>
<evidence type="ECO:0000256" key="5">
    <source>
        <dbReference type="ARBA" id="ARBA00023004"/>
    </source>
</evidence>
<evidence type="ECO:0000256" key="4">
    <source>
        <dbReference type="ARBA" id="ARBA00023002"/>
    </source>
</evidence>
<dbReference type="FunFam" id="1.10.630.10:FF:000018">
    <property type="entry name" value="Cytochrome P450 monooxygenase"/>
    <property type="match status" value="1"/>
</dbReference>
<evidence type="ECO:0000256" key="7">
    <source>
        <dbReference type="RuleBase" id="RU000461"/>
    </source>
</evidence>
<dbReference type="Gene3D" id="1.10.630.10">
    <property type="entry name" value="Cytochrome P450"/>
    <property type="match status" value="1"/>
</dbReference>
<proteinExistence type="inferred from homology"/>
<accession>A0A5P2H423</accession>
<reference evidence="8 9" key="1">
    <citation type="submission" date="2019-09" db="EMBL/GenBank/DDBJ databases">
        <title>FDA dAtabase for Regulatory Grade micrObial Sequences (FDA-ARGOS): Supporting development and validation of Infectious Disease Dx tests.</title>
        <authorList>
            <person name="Sciortino C."/>
            <person name="Tallon L."/>
            <person name="Sadzewicz L."/>
            <person name="Vavikolanu K."/>
            <person name="Mehta A."/>
            <person name="Aluvathingal J."/>
            <person name="Nadendla S."/>
            <person name="Nandy P."/>
            <person name="Geyer C."/>
            <person name="Yan Y."/>
            <person name="Sichtig H."/>
        </authorList>
    </citation>
    <scope>NUCLEOTIDE SEQUENCE [LARGE SCALE GENOMIC DNA]</scope>
    <source>
        <strain evidence="8 9">FDAARGOS_664</strain>
    </source>
</reference>
<organism evidence="8 9">
    <name type="scientific">Cupriavidus pauculus</name>
    <dbReference type="NCBI Taxonomy" id="82633"/>
    <lineage>
        <taxon>Bacteria</taxon>
        <taxon>Pseudomonadati</taxon>
        <taxon>Pseudomonadota</taxon>
        <taxon>Betaproteobacteria</taxon>
        <taxon>Burkholderiales</taxon>
        <taxon>Burkholderiaceae</taxon>
        <taxon>Cupriavidus</taxon>
    </lineage>
</organism>
<comment type="similarity">
    <text evidence="1 7">Belongs to the cytochrome P450 family.</text>
</comment>
<dbReference type="InterPro" id="IPR001128">
    <property type="entry name" value="Cyt_P450"/>
</dbReference>
<evidence type="ECO:0000256" key="6">
    <source>
        <dbReference type="ARBA" id="ARBA00023033"/>
    </source>
</evidence>
<name>A0A5P2H423_9BURK</name>
<dbReference type="InterPro" id="IPR036396">
    <property type="entry name" value="Cyt_P450_sf"/>
</dbReference>
<dbReference type="GO" id="GO:0016705">
    <property type="term" value="F:oxidoreductase activity, acting on paired donors, with incorporation or reduction of molecular oxygen"/>
    <property type="evidence" value="ECO:0007669"/>
    <property type="project" value="InterPro"/>
</dbReference>
<dbReference type="OrthoDB" id="4168525at2"/>
<evidence type="ECO:0000256" key="2">
    <source>
        <dbReference type="ARBA" id="ARBA00022617"/>
    </source>
</evidence>
<evidence type="ECO:0000256" key="1">
    <source>
        <dbReference type="ARBA" id="ARBA00010617"/>
    </source>
</evidence>
<keyword evidence="3 7" id="KW-0479">Metal-binding</keyword>
<protein>
    <submittedName>
        <fullName evidence="8">Cytochrome P450</fullName>
    </submittedName>
</protein>
<evidence type="ECO:0000256" key="3">
    <source>
        <dbReference type="ARBA" id="ARBA00022723"/>
    </source>
</evidence>
<sequence length="407" mass="44193">MKLSDLSTPEFFENPYPLYAQLHNGDALHYLAPNLAMTANFSLIEAMFADRRLGKALLAGVRARYGETGPEQPVFQALSRMFLFMNPPVHTRLRALATKAFSGRNIDSLRNVSQAASDQLIDALPAEGEFDLMRDLATPLPVAIICRLLDLPVEDGLRLGAATAAVSMALDVAPLGPDTLARANAAAEELEAYFRTVVEARRKAPGTDLVSAFVTAEVDGDRLSDDEVISQILLLFAAGHETTSNMIGNALLALFRHPDQLAKLKADLSLMPQAIAECLRYDASVQAMTRAALEDATIEGVTIPRGTVVFMMIGAANRDPARFAHPDRLDITRTDAGKQIAFGGGIHYCLGARLAQLEMEVALTTLLRRVPHLTLTDTVHPQWRRQGNIRGLQVLPAAREPVVQLGA</sequence>
<keyword evidence="5 7" id="KW-0408">Iron</keyword>
<dbReference type="CDD" id="cd20625">
    <property type="entry name" value="CYP164-like"/>
    <property type="match status" value="1"/>
</dbReference>
<dbReference type="PRINTS" id="PR00385">
    <property type="entry name" value="P450"/>
</dbReference>
<dbReference type="PROSITE" id="PS00086">
    <property type="entry name" value="CYTOCHROME_P450"/>
    <property type="match status" value="1"/>
</dbReference>
<gene>
    <name evidence="8" type="ORF">FOB72_08555</name>
</gene>
<keyword evidence="6 7" id="KW-0503">Monooxygenase</keyword>
<dbReference type="InterPro" id="IPR002397">
    <property type="entry name" value="Cyt_P450_B"/>
</dbReference>
<keyword evidence="2 7" id="KW-0349">Heme</keyword>
<dbReference type="SUPFAM" id="SSF48264">
    <property type="entry name" value="Cytochrome P450"/>
    <property type="match status" value="1"/>
</dbReference>